<keyword evidence="1" id="KW-1133">Transmembrane helix</keyword>
<proteinExistence type="predicted"/>
<accession>A0AAD7EPD6</accession>
<keyword evidence="1" id="KW-0472">Membrane</keyword>
<feature type="transmembrane region" description="Helical" evidence="1">
    <location>
        <begin position="165"/>
        <end position="186"/>
    </location>
</feature>
<sequence>MINEPKFAQTQWLTGDQAEHQILGIIQSLAIWAATIALIRINSACCKEKWADCDPEEQKKSKVRVMPCAASASPQCCRGSATAGSARLLMASELSPLKAEPSRRQLAGLRLSCGLVAAQTVFVSLRLWPTLLTFEASPSPLNTFDTLCNTSNTIFKVLRMSPVPLLHIPCPLGPFFWVFLALLLALDFDNGFLTGLLIPNLLLCVVVLSTSPPVLERHNVLDVVRAAAFHPHTHLTQIAATAEPTSLISSLALSMMCFYMAAQFGRLAGEDNAAHGEHTAS</sequence>
<evidence type="ECO:0000313" key="3">
    <source>
        <dbReference type="Proteomes" id="UP001218218"/>
    </source>
</evidence>
<comment type="caution">
    <text evidence="2">The sequence shown here is derived from an EMBL/GenBank/DDBJ whole genome shotgun (WGS) entry which is preliminary data.</text>
</comment>
<dbReference type="Proteomes" id="UP001218218">
    <property type="component" value="Unassembled WGS sequence"/>
</dbReference>
<keyword evidence="3" id="KW-1185">Reference proteome</keyword>
<organism evidence="2 3">
    <name type="scientific">Mycena albidolilacea</name>
    <dbReference type="NCBI Taxonomy" id="1033008"/>
    <lineage>
        <taxon>Eukaryota</taxon>
        <taxon>Fungi</taxon>
        <taxon>Dikarya</taxon>
        <taxon>Basidiomycota</taxon>
        <taxon>Agaricomycotina</taxon>
        <taxon>Agaricomycetes</taxon>
        <taxon>Agaricomycetidae</taxon>
        <taxon>Agaricales</taxon>
        <taxon>Marasmiineae</taxon>
        <taxon>Mycenaceae</taxon>
        <taxon>Mycena</taxon>
    </lineage>
</organism>
<feature type="transmembrane region" description="Helical" evidence="1">
    <location>
        <begin position="20"/>
        <end position="39"/>
    </location>
</feature>
<keyword evidence="1" id="KW-0812">Transmembrane</keyword>
<dbReference type="EMBL" id="JARIHO010000026">
    <property type="protein sequence ID" value="KAJ7340556.1"/>
    <property type="molecule type" value="Genomic_DNA"/>
</dbReference>
<gene>
    <name evidence="2" type="ORF">DFH08DRAFT_811775</name>
</gene>
<reference evidence="2" key="1">
    <citation type="submission" date="2023-03" db="EMBL/GenBank/DDBJ databases">
        <title>Massive genome expansion in bonnet fungi (Mycena s.s.) driven by repeated elements and novel gene families across ecological guilds.</title>
        <authorList>
            <consortium name="Lawrence Berkeley National Laboratory"/>
            <person name="Harder C.B."/>
            <person name="Miyauchi S."/>
            <person name="Viragh M."/>
            <person name="Kuo A."/>
            <person name="Thoen E."/>
            <person name="Andreopoulos B."/>
            <person name="Lu D."/>
            <person name="Skrede I."/>
            <person name="Drula E."/>
            <person name="Henrissat B."/>
            <person name="Morin E."/>
            <person name="Kohler A."/>
            <person name="Barry K."/>
            <person name="LaButti K."/>
            <person name="Morin E."/>
            <person name="Salamov A."/>
            <person name="Lipzen A."/>
            <person name="Mereny Z."/>
            <person name="Hegedus B."/>
            <person name="Baldrian P."/>
            <person name="Stursova M."/>
            <person name="Weitz H."/>
            <person name="Taylor A."/>
            <person name="Grigoriev I.V."/>
            <person name="Nagy L.G."/>
            <person name="Martin F."/>
            <person name="Kauserud H."/>
        </authorList>
    </citation>
    <scope>NUCLEOTIDE SEQUENCE</scope>
    <source>
        <strain evidence="2">CBHHK002</strain>
    </source>
</reference>
<name>A0AAD7EPD6_9AGAR</name>
<feature type="transmembrane region" description="Helical" evidence="1">
    <location>
        <begin position="192"/>
        <end position="215"/>
    </location>
</feature>
<protein>
    <submittedName>
        <fullName evidence="2">Uncharacterized protein</fullName>
    </submittedName>
</protein>
<evidence type="ECO:0000313" key="2">
    <source>
        <dbReference type="EMBL" id="KAJ7340556.1"/>
    </source>
</evidence>
<dbReference type="AlphaFoldDB" id="A0AAD7EPD6"/>
<evidence type="ECO:0000256" key="1">
    <source>
        <dbReference type="SAM" id="Phobius"/>
    </source>
</evidence>